<gene>
    <name evidence="2" type="ORF">ENL41_02605</name>
</gene>
<dbReference type="SUPFAM" id="SSF54523">
    <property type="entry name" value="Pili subunits"/>
    <property type="match status" value="1"/>
</dbReference>
<organism evidence="2">
    <name type="scientific">candidate division WOR-3 bacterium</name>
    <dbReference type="NCBI Taxonomy" id="2052148"/>
    <lineage>
        <taxon>Bacteria</taxon>
        <taxon>Bacteria division WOR-3</taxon>
    </lineage>
</organism>
<dbReference type="Pfam" id="PF07963">
    <property type="entry name" value="N_methyl"/>
    <property type="match status" value="1"/>
</dbReference>
<comment type="caution">
    <text evidence="2">The sequence shown here is derived from an EMBL/GenBank/DDBJ whole genome shotgun (WGS) entry which is preliminary data.</text>
</comment>
<accession>A0A7C5M9X2</accession>
<sequence>MRRGGFTLLELSIVLIIIGLILAVVIRGAVLRKSAKIDATVSSFQINYNSCEAYFNLYRSYPGDLDGDGKIESDGITELESKGFTVKKTNPYGGGFSILWQNYLSDSGNYIITTNIPPDVDSLIDQKIDDGDISTGRYRRFGGNSVLRI</sequence>
<dbReference type="EMBL" id="DRTV01000185">
    <property type="protein sequence ID" value="HHF58296.1"/>
    <property type="molecule type" value="Genomic_DNA"/>
</dbReference>
<dbReference type="InterPro" id="IPR045584">
    <property type="entry name" value="Pilin-like"/>
</dbReference>
<dbReference type="NCBIfam" id="TIGR02532">
    <property type="entry name" value="IV_pilin_GFxxxE"/>
    <property type="match status" value="1"/>
</dbReference>
<dbReference type="AlphaFoldDB" id="A0A7C5M9X2"/>
<dbReference type="InterPro" id="IPR012902">
    <property type="entry name" value="N_methyl_site"/>
</dbReference>
<name>A0A7C5M9X2_UNCW3</name>
<protein>
    <submittedName>
        <fullName evidence="2">Prepilin-type N-terminal cleavage/methylation domain-containing protein</fullName>
    </submittedName>
</protein>
<evidence type="ECO:0000256" key="1">
    <source>
        <dbReference type="SAM" id="Phobius"/>
    </source>
</evidence>
<proteinExistence type="predicted"/>
<keyword evidence="1" id="KW-0812">Transmembrane</keyword>
<keyword evidence="1" id="KW-0472">Membrane</keyword>
<feature type="transmembrane region" description="Helical" evidence="1">
    <location>
        <begin position="6"/>
        <end position="26"/>
    </location>
</feature>
<dbReference type="Proteomes" id="UP000886014">
    <property type="component" value="Unassembled WGS sequence"/>
</dbReference>
<evidence type="ECO:0000313" key="2">
    <source>
        <dbReference type="EMBL" id="HHF58296.1"/>
    </source>
</evidence>
<dbReference type="PROSITE" id="PS00409">
    <property type="entry name" value="PROKAR_NTER_METHYL"/>
    <property type="match status" value="1"/>
</dbReference>
<reference evidence="2" key="1">
    <citation type="journal article" date="2020" name="mSystems">
        <title>Genome- and Community-Level Interaction Insights into Carbon Utilization and Element Cycling Functions of Hydrothermarchaeota in Hydrothermal Sediment.</title>
        <authorList>
            <person name="Zhou Z."/>
            <person name="Liu Y."/>
            <person name="Xu W."/>
            <person name="Pan J."/>
            <person name="Luo Z.H."/>
            <person name="Li M."/>
        </authorList>
    </citation>
    <scope>NUCLEOTIDE SEQUENCE [LARGE SCALE GENOMIC DNA]</scope>
    <source>
        <strain evidence="2">HyVt-94</strain>
    </source>
</reference>
<keyword evidence="1" id="KW-1133">Transmembrane helix</keyword>